<keyword evidence="5" id="KW-0539">Nucleus</keyword>
<dbReference type="Gene3D" id="3.40.1810.10">
    <property type="entry name" value="Transcription factor, MADS-box"/>
    <property type="match status" value="1"/>
</dbReference>
<dbReference type="GO" id="GO:0046983">
    <property type="term" value="F:protein dimerization activity"/>
    <property type="evidence" value="ECO:0007669"/>
    <property type="project" value="InterPro"/>
</dbReference>
<feature type="compositionally biased region" description="Polar residues" evidence="6">
    <location>
        <begin position="374"/>
        <end position="395"/>
    </location>
</feature>
<keyword evidence="3" id="KW-0238">DNA-binding</keyword>
<accession>G7YAF6</accession>
<reference key="2">
    <citation type="submission" date="2011-10" db="EMBL/GenBank/DDBJ databases">
        <title>The genome and transcriptome sequence of Clonorchis sinensis provide insights into the carcinogenic liver fluke.</title>
        <authorList>
            <person name="Wang X."/>
            <person name="Huang Y."/>
            <person name="Chen W."/>
            <person name="Liu H."/>
            <person name="Guo L."/>
            <person name="Chen Y."/>
            <person name="Luo F."/>
            <person name="Zhou W."/>
            <person name="Sun J."/>
            <person name="Mao Q."/>
            <person name="Liang P."/>
            <person name="Zhou C."/>
            <person name="Tian Y."/>
            <person name="Men J."/>
            <person name="Lv X."/>
            <person name="Huang L."/>
            <person name="Zhou J."/>
            <person name="Hu Y."/>
            <person name="Li R."/>
            <person name="Zhang F."/>
            <person name="Lei H."/>
            <person name="Li X."/>
            <person name="Hu X."/>
            <person name="Liang C."/>
            <person name="Xu J."/>
            <person name="Wu Z."/>
            <person name="Yu X."/>
        </authorList>
    </citation>
    <scope>NUCLEOTIDE SEQUENCE</scope>
    <source>
        <strain>Henan</strain>
    </source>
</reference>
<dbReference type="Pfam" id="PF00319">
    <property type="entry name" value="SRF-TF"/>
    <property type="match status" value="1"/>
</dbReference>
<evidence type="ECO:0000313" key="8">
    <source>
        <dbReference type="EMBL" id="GAA49940.1"/>
    </source>
</evidence>
<evidence type="ECO:0000259" key="7">
    <source>
        <dbReference type="PROSITE" id="PS50066"/>
    </source>
</evidence>
<dbReference type="InterPro" id="IPR036879">
    <property type="entry name" value="TF_MADSbox_sf"/>
</dbReference>
<evidence type="ECO:0000256" key="3">
    <source>
        <dbReference type="ARBA" id="ARBA00023125"/>
    </source>
</evidence>
<sequence>MLKYSHVYLRHFFMGRKKIQIKKIADEKSCLVTFSKRKQGLFKKAYELSILCGCDIVLIVFTKADGLYQYASESIERVLERRRTHKSADKVLTNETMRKVPVDVVCRVHAILPAALHLKQRQKRNVSPSHHSDDTTDPSNGCLIIDEDYPFDANCANSHSTPIKRPCGGDSIMEKSPKRARSSGHSRDVKRADSIKERVSDKVERARCSGRTMLLSLPDSEGRKQKSGQPFTWQRGMEEITKNLGAVDVSFPDDAKQTGATSSEPPLAPPCAQYAVVVPIKSEPDSKGEGAYTLTCTTNQNIVSSTVFWRCSTPVPLNSAPAENPLSLLLLAQPMLNSSTTYLKSEQANMSSSTEAESLEAETPAVVAPDDGSLDNSGSHPTEAPSCSTAVSEMSPTKGEPAVSPTQVATPDIETSSVGTSEESRVSVPSAPPVDLDAGRMVKRRSRRRPTLSPLRVPTQQSRSTSTEYKPVPRGTFLDTPEVGTFLKNLEVSQCPLYGAGTDSSLVDPSCSYLSHLWSVSPLVTRSMLAITDPLDQASNYLRLNLTSANGGHLANIPMPKTPTGGLETPVVELPFLVH</sequence>
<evidence type="ECO:0000256" key="2">
    <source>
        <dbReference type="ARBA" id="ARBA00023015"/>
    </source>
</evidence>
<dbReference type="GO" id="GO:0005634">
    <property type="term" value="C:nucleus"/>
    <property type="evidence" value="ECO:0007669"/>
    <property type="project" value="UniProtKB-SubCell"/>
</dbReference>
<dbReference type="PANTHER" id="PTHR11945:SF534">
    <property type="entry name" value="MYOCYTE-SPECIFIC ENHANCER FACTOR 2"/>
    <property type="match status" value="1"/>
</dbReference>
<dbReference type="GO" id="GO:0000981">
    <property type="term" value="F:DNA-binding transcription factor activity, RNA polymerase II-specific"/>
    <property type="evidence" value="ECO:0007669"/>
    <property type="project" value="TreeGrafter"/>
</dbReference>
<dbReference type="PRINTS" id="PR00404">
    <property type="entry name" value="MADSDOMAIN"/>
</dbReference>
<dbReference type="PANTHER" id="PTHR11945">
    <property type="entry name" value="MADS BOX PROTEIN"/>
    <property type="match status" value="1"/>
</dbReference>
<dbReference type="EMBL" id="DF142999">
    <property type="protein sequence ID" value="GAA49940.1"/>
    <property type="molecule type" value="Genomic_DNA"/>
</dbReference>
<feature type="region of interest" description="Disordered" evidence="6">
    <location>
        <begin position="346"/>
        <end position="476"/>
    </location>
</feature>
<dbReference type="Proteomes" id="UP000008909">
    <property type="component" value="Unassembled WGS sequence"/>
</dbReference>
<evidence type="ECO:0000256" key="1">
    <source>
        <dbReference type="ARBA" id="ARBA00004123"/>
    </source>
</evidence>
<evidence type="ECO:0000256" key="5">
    <source>
        <dbReference type="ARBA" id="ARBA00023242"/>
    </source>
</evidence>
<gene>
    <name evidence="8" type="ORF">CLF_103809</name>
</gene>
<proteinExistence type="predicted"/>
<feature type="compositionally biased region" description="Basic and acidic residues" evidence="6">
    <location>
        <begin position="185"/>
        <end position="202"/>
    </location>
</feature>
<protein>
    <submittedName>
        <fullName evidence="8">Myocyte-specific enhancer factor 2</fullName>
    </submittedName>
</protein>
<feature type="compositionally biased region" description="Polar residues" evidence="6">
    <location>
        <begin position="458"/>
        <end position="468"/>
    </location>
</feature>
<dbReference type="InterPro" id="IPR002100">
    <property type="entry name" value="TF_MADSbox"/>
</dbReference>
<evidence type="ECO:0000313" key="9">
    <source>
        <dbReference type="Proteomes" id="UP000008909"/>
    </source>
</evidence>
<feature type="region of interest" description="Disordered" evidence="6">
    <location>
        <begin position="120"/>
        <end position="139"/>
    </location>
</feature>
<organism evidence="8 9">
    <name type="scientific">Clonorchis sinensis</name>
    <name type="common">Chinese liver fluke</name>
    <dbReference type="NCBI Taxonomy" id="79923"/>
    <lineage>
        <taxon>Eukaryota</taxon>
        <taxon>Metazoa</taxon>
        <taxon>Spiralia</taxon>
        <taxon>Lophotrochozoa</taxon>
        <taxon>Platyhelminthes</taxon>
        <taxon>Trematoda</taxon>
        <taxon>Digenea</taxon>
        <taxon>Opisthorchiida</taxon>
        <taxon>Opisthorchiata</taxon>
        <taxon>Opisthorchiidae</taxon>
        <taxon>Clonorchis</taxon>
    </lineage>
</organism>
<feature type="compositionally biased region" description="Basic residues" evidence="6">
    <location>
        <begin position="441"/>
        <end position="450"/>
    </location>
</feature>
<feature type="non-terminal residue" evidence="8">
    <location>
        <position position="579"/>
    </location>
</feature>
<dbReference type="SUPFAM" id="SSF55455">
    <property type="entry name" value="SRF-like"/>
    <property type="match status" value="1"/>
</dbReference>
<comment type="subcellular location">
    <subcellularLocation>
        <location evidence="1">Nucleus</location>
    </subcellularLocation>
</comment>
<keyword evidence="2" id="KW-0805">Transcription regulation</keyword>
<dbReference type="AlphaFoldDB" id="G7YAF6"/>
<evidence type="ECO:0000256" key="6">
    <source>
        <dbReference type="SAM" id="MobiDB-lite"/>
    </source>
</evidence>
<reference evidence="8" key="1">
    <citation type="journal article" date="2011" name="Genome Biol.">
        <title>The draft genome of the carcinogenic human liver fluke Clonorchis sinensis.</title>
        <authorList>
            <person name="Wang X."/>
            <person name="Chen W."/>
            <person name="Huang Y."/>
            <person name="Sun J."/>
            <person name="Men J."/>
            <person name="Liu H."/>
            <person name="Luo F."/>
            <person name="Guo L."/>
            <person name="Lv X."/>
            <person name="Deng C."/>
            <person name="Zhou C."/>
            <person name="Fan Y."/>
            <person name="Li X."/>
            <person name="Huang L."/>
            <person name="Hu Y."/>
            <person name="Liang C."/>
            <person name="Hu X."/>
            <person name="Xu J."/>
            <person name="Yu X."/>
        </authorList>
    </citation>
    <scope>NUCLEOTIDE SEQUENCE [LARGE SCALE GENOMIC DNA]</scope>
    <source>
        <strain evidence="8">Henan</strain>
    </source>
</reference>
<evidence type="ECO:0000256" key="4">
    <source>
        <dbReference type="ARBA" id="ARBA00023163"/>
    </source>
</evidence>
<keyword evidence="9" id="KW-1185">Reference proteome</keyword>
<dbReference type="SMART" id="SM00432">
    <property type="entry name" value="MADS"/>
    <property type="match status" value="1"/>
</dbReference>
<name>G7YAF6_CLOSI</name>
<keyword evidence="4" id="KW-0804">Transcription</keyword>
<feature type="region of interest" description="Disordered" evidence="6">
    <location>
        <begin position="160"/>
        <end position="202"/>
    </location>
</feature>
<feature type="compositionally biased region" description="Polar residues" evidence="6">
    <location>
        <begin position="404"/>
        <end position="421"/>
    </location>
</feature>
<feature type="domain" description="MADS-box" evidence="7">
    <location>
        <begin position="14"/>
        <end position="74"/>
    </location>
</feature>
<dbReference type="PROSITE" id="PS50066">
    <property type="entry name" value="MADS_BOX_2"/>
    <property type="match status" value="1"/>
</dbReference>
<dbReference type="GO" id="GO:0000978">
    <property type="term" value="F:RNA polymerase II cis-regulatory region sequence-specific DNA binding"/>
    <property type="evidence" value="ECO:0007669"/>
    <property type="project" value="TreeGrafter"/>
</dbReference>
<dbReference type="GO" id="GO:0045893">
    <property type="term" value="P:positive regulation of DNA-templated transcription"/>
    <property type="evidence" value="ECO:0007669"/>
    <property type="project" value="UniProtKB-ARBA"/>
</dbReference>